<dbReference type="EMBL" id="BSYI01000015">
    <property type="protein sequence ID" value="GMG83018.1"/>
    <property type="molecule type" value="Genomic_DNA"/>
</dbReference>
<proteinExistence type="predicted"/>
<protein>
    <recommendedName>
        <fullName evidence="3">Sulfotransferase family protein</fullName>
    </recommendedName>
</protein>
<dbReference type="Proteomes" id="UP001239909">
    <property type="component" value="Unassembled WGS sequence"/>
</dbReference>
<evidence type="ECO:0008006" key="3">
    <source>
        <dbReference type="Google" id="ProtNLM"/>
    </source>
</evidence>
<dbReference type="InterPro" id="IPR027417">
    <property type="entry name" value="P-loop_NTPase"/>
</dbReference>
<gene>
    <name evidence="1" type="ORF">LNKW23_22310</name>
</gene>
<comment type="caution">
    <text evidence="1">The sequence shown here is derived from an EMBL/GenBank/DDBJ whole genome shotgun (WGS) entry which is preliminary data.</text>
</comment>
<name>A0ABQ6LPX9_9RHOB</name>
<keyword evidence="2" id="KW-1185">Reference proteome</keyword>
<sequence length="284" mass="31961">MSGAAGQPLEIVLHIPKCAGSTIEVHLLKHLGPEAFWSPRRRGRAVPIELFGRKYNGRMPAPPEAIRAISGHYIGRSVEARFAGRAIRRSVLMREPQALVLSWYNYRMARYRSLGQAGYPFGLHLACMPPDPLAHFLLANWLELPWARLARMDAGEKLARLEAAFAAFDFIGDVSDCDRLVAELSRRLGIPEAAEAANTAHGWRAETGIEPLRREMLAPEDAAELDRRTRLDTAFWRRVARREQAAFAAADAMPFLRSELRRPLAELARKRLRGRRMVDTAPQP</sequence>
<organism evidence="1 2">
    <name type="scientific">Paralimibaculum aggregatum</name>
    <dbReference type="NCBI Taxonomy" id="3036245"/>
    <lineage>
        <taxon>Bacteria</taxon>
        <taxon>Pseudomonadati</taxon>
        <taxon>Pseudomonadota</taxon>
        <taxon>Alphaproteobacteria</taxon>
        <taxon>Rhodobacterales</taxon>
        <taxon>Paracoccaceae</taxon>
        <taxon>Paralimibaculum</taxon>
    </lineage>
</organism>
<evidence type="ECO:0000313" key="2">
    <source>
        <dbReference type="Proteomes" id="UP001239909"/>
    </source>
</evidence>
<accession>A0ABQ6LPX9</accession>
<reference evidence="1 2" key="1">
    <citation type="submission" date="2023-04" db="EMBL/GenBank/DDBJ databases">
        <title>Marinoamorphus aggregata gen. nov., sp. Nov., isolate from tissue of brittle star Ophioplocus japonicus.</title>
        <authorList>
            <person name="Kawano K."/>
            <person name="Sawayama S."/>
            <person name="Nakagawa S."/>
        </authorList>
    </citation>
    <scope>NUCLEOTIDE SEQUENCE [LARGE SCALE GENOMIC DNA]</scope>
    <source>
        <strain evidence="1 2">NKW23</strain>
    </source>
</reference>
<evidence type="ECO:0000313" key="1">
    <source>
        <dbReference type="EMBL" id="GMG83018.1"/>
    </source>
</evidence>
<dbReference type="RefSeq" id="WP_285671812.1">
    <property type="nucleotide sequence ID" value="NZ_BSYI01000015.1"/>
</dbReference>
<dbReference type="Gene3D" id="3.40.50.300">
    <property type="entry name" value="P-loop containing nucleotide triphosphate hydrolases"/>
    <property type="match status" value="1"/>
</dbReference>